<evidence type="ECO:0000256" key="5">
    <source>
        <dbReference type="ARBA" id="ARBA00022989"/>
    </source>
</evidence>
<keyword evidence="12 14" id="KW-0807">Transducer</keyword>
<organism evidence="17">
    <name type="scientific">Lampetra fluviatilis</name>
    <name type="common">European river lamprey</name>
    <name type="synonym">Petromyzon fluviatilis</name>
    <dbReference type="NCBI Taxonomy" id="7748"/>
    <lineage>
        <taxon>Eukaryota</taxon>
        <taxon>Metazoa</taxon>
        <taxon>Chordata</taxon>
        <taxon>Craniata</taxon>
        <taxon>Vertebrata</taxon>
        <taxon>Cyclostomata</taxon>
        <taxon>Hyperoartia</taxon>
        <taxon>Petromyzontiformes</taxon>
        <taxon>Petromyzontidae</taxon>
        <taxon>Lampetra</taxon>
    </lineage>
</organism>
<dbReference type="InterPro" id="IPR000276">
    <property type="entry name" value="GPCR_Rhodpsn"/>
</dbReference>
<keyword evidence="9" id="KW-1015">Disulfide bond</keyword>
<reference evidence="17" key="2">
    <citation type="journal article" date="2015" name="Gen. Comp. Endocrinol.">
        <title>Neuropeptide Y family receptors Y1 and Y2 from sea lamprey, Petromyzon marinus.</title>
        <authorList>
            <person name="Xu B."/>
            <person name="Lagman D."/>
            <person name="Sundstrom G."/>
            <person name="Larhammar D."/>
        </authorList>
    </citation>
    <scope>NUCLEOTIDE SEQUENCE</scope>
</reference>
<evidence type="ECO:0000256" key="15">
    <source>
        <dbReference type="SAM" id="Phobius"/>
    </source>
</evidence>
<proteinExistence type="inferred from homology"/>
<evidence type="ECO:0000256" key="14">
    <source>
        <dbReference type="RuleBase" id="RU000688"/>
    </source>
</evidence>
<dbReference type="GO" id="GO:0004983">
    <property type="term" value="F:neuropeptide Y receptor activity"/>
    <property type="evidence" value="ECO:0007669"/>
    <property type="project" value="InterPro"/>
</dbReference>
<keyword evidence="3" id="KW-1003">Cell membrane</keyword>
<protein>
    <submittedName>
        <fullName evidence="17">NPY receptor</fullName>
    </submittedName>
</protein>
<reference evidence="17" key="3">
    <citation type="submission" date="2015-08" db="EMBL/GenBank/DDBJ databases">
        <authorList>
            <person name="Babu N.S."/>
            <person name="Beckwith C.J."/>
            <person name="Beseler K.G."/>
            <person name="Brison A."/>
            <person name="Carone J.V."/>
            <person name="Caskin T.P."/>
            <person name="Diamond M."/>
            <person name="Durham M.E."/>
            <person name="Foxe J.M."/>
            <person name="Go M."/>
            <person name="Henderson B.A."/>
            <person name="Jones I.B."/>
            <person name="McGettigan J.A."/>
            <person name="Micheletti S.J."/>
            <person name="Nasrallah M.E."/>
            <person name="Ortiz D."/>
            <person name="Piller C.R."/>
            <person name="Privatt S.R."/>
            <person name="Schneider S.L."/>
            <person name="Sharp S."/>
            <person name="Smith T.C."/>
            <person name="Stanton J.D."/>
            <person name="Ullery H.E."/>
            <person name="Wilson R.J."/>
            <person name="Serrano M.G."/>
            <person name="Buck G."/>
            <person name="Lee V."/>
            <person name="Wang Y."/>
            <person name="Carvalho R."/>
            <person name="Voegtly L."/>
            <person name="Shi R."/>
            <person name="Duckworth R."/>
            <person name="Johnson A."/>
            <person name="Loviza R."/>
            <person name="Walstead R."/>
            <person name="Shah Z."/>
            <person name="Kiflezghi M."/>
            <person name="Wade K."/>
            <person name="Ball S.L."/>
            <person name="Bradley K.W."/>
            <person name="Asai D.J."/>
            <person name="Bowman C.A."/>
            <person name="Russell D.A."/>
            <person name="Pope W.H."/>
            <person name="Jacobs-Sera D."/>
            <person name="Hendrix R.W."/>
            <person name="Hatfull G.F."/>
        </authorList>
    </citation>
    <scope>NUCLEOTIDE SEQUENCE</scope>
</reference>
<evidence type="ECO:0000256" key="3">
    <source>
        <dbReference type="ARBA" id="ARBA00022475"/>
    </source>
</evidence>
<evidence type="ECO:0000256" key="1">
    <source>
        <dbReference type="ARBA" id="ARBA00004651"/>
    </source>
</evidence>
<dbReference type="PRINTS" id="PR01012">
    <property type="entry name" value="NRPEPTIDEYR"/>
</dbReference>
<keyword evidence="11" id="KW-0325">Glycoprotein</keyword>
<evidence type="ECO:0000256" key="9">
    <source>
        <dbReference type="ARBA" id="ARBA00023157"/>
    </source>
</evidence>
<evidence type="ECO:0000256" key="11">
    <source>
        <dbReference type="ARBA" id="ARBA00023180"/>
    </source>
</evidence>
<feature type="transmembrane region" description="Helical" evidence="15">
    <location>
        <begin position="253"/>
        <end position="272"/>
    </location>
</feature>
<dbReference type="PRINTS" id="PR00237">
    <property type="entry name" value="GPCRRHODOPSN"/>
</dbReference>
<evidence type="ECO:0000256" key="10">
    <source>
        <dbReference type="ARBA" id="ARBA00023170"/>
    </source>
</evidence>
<sequence length="365" mass="41157">MSRFYQSNWSEMPQLDLDHCQTPQAVRSFVIATYCVLIALGLLGNSLLVLVILRHSELHNVTNILIVNLAFSDMLVGLVCLPLTIAYTLMDHWIFGEALCKGSPFLQCSAVSVSIFSLVLIAIERHQLIINPTGWKPSLNHAYVAIGAIWVAAFAMSSPFLAFHVLTDEPYRNLSHYFPDYGEKVACIELWPSDTSKFAFTTSLLVFQFSCPLLFVFLCYLRIFLRLRQRKKMLPTGREGGGNGVRASHMKKINMMLVAIVAGFAICWLPLYTFNAVSDWNPTLLLHCQHDLIFSLCHLTAMLSICINPIFYGFLNNNFLKELKATILRCQCNPVEEDFENYPLSTMNTDISKGSLRFSCKNSSA</sequence>
<feature type="transmembrane region" description="Helical" evidence="15">
    <location>
        <begin position="292"/>
        <end position="315"/>
    </location>
</feature>
<dbReference type="SMART" id="SM01381">
    <property type="entry name" value="7TM_GPCR_Srsx"/>
    <property type="match status" value="1"/>
</dbReference>
<feature type="transmembrane region" description="Helical" evidence="15">
    <location>
        <begin position="198"/>
        <end position="225"/>
    </location>
</feature>
<dbReference type="GO" id="GO:0043005">
    <property type="term" value="C:neuron projection"/>
    <property type="evidence" value="ECO:0007669"/>
    <property type="project" value="TreeGrafter"/>
</dbReference>
<dbReference type="GO" id="GO:0005886">
    <property type="term" value="C:plasma membrane"/>
    <property type="evidence" value="ECO:0007669"/>
    <property type="project" value="UniProtKB-SubCell"/>
</dbReference>
<keyword evidence="13" id="KW-0449">Lipoprotein</keyword>
<reference evidence="17" key="1">
    <citation type="journal article" date="2001" name="Eur. J. Biochem.">
        <title>A neuropeptide Y receptor Y1-subfamily gene from an agnathan, the European river lamprey. A potential ancestral gene.</title>
        <authorList>
            <person name="Salaneck E."/>
            <person name="Fredriksson R."/>
            <person name="Larson E.T."/>
            <person name="Conlon J.M."/>
            <person name="Larhammar D."/>
        </authorList>
    </citation>
    <scope>NUCLEOTIDE SEQUENCE</scope>
</reference>
<evidence type="ECO:0000256" key="4">
    <source>
        <dbReference type="ARBA" id="ARBA00022692"/>
    </source>
</evidence>
<evidence type="ECO:0000256" key="2">
    <source>
        <dbReference type="ARBA" id="ARBA00010663"/>
    </source>
</evidence>
<name>Q8UVW7_LAMFL</name>
<feature type="transmembrane region" description="Helical" evidence="15">
    <location>
        <begin position="143"/>
        <end position="166"/>
    </location>
</feature>
<feature type="transmembrane region" description="Helical" evidence="15">
    <location>
        <begin position="31"/>
        <end position="53"/>
    </location>
</feature>
<keyword evidence="8" id="KW-0564">Palmitate</keyword>
<evidence type="ECO:0000256" key="13">
    <source>
        <dbReference type="ARBA" id="ARBA00023288"/>
    </source>
</evidence>
<comment type="similarity">
    <text evidence="2 14">Belongs to the G-protein coupled receptor 1 family.</text>
</comment>
<dbReference type="PANTHER" id="PTHR24235:SF25">
    <property type="entry name" value="NEUROPEPTIDE Y RECEPTOR TYPE 4-RELATED"/>
    <property type="match status" value="1"/>
</dbReference>
<keyword evidence="4 14" id="KW-0812">Transmembrane</keyword>
<comment type="subcellular location">
    <subcellularLocation>
        <location evidence="1">Cell membrane</location>
        <topology evidence="1">Multi-pass membrane protein</topology>
    </subcellularLocation>
</comment>
<dbReference type="PROSITE" id="PS00237">
    <property type="entry name" value="G_PROTEIN_RECEP_F1_1"/>
    <property type="match status" value="1"/>
</dbReference>
<dbReference type="FunFam" id="1.20.1070.10:FF:000062">
    <property type="entry name" value="Neuropeptide Y receptor type 1"/>
    <property type="match status" value="1"/>
</dbReference>
<evidence type="ECO:0000256" key="8">
    <source>
        <dbReference type="ARBA" id="ARBA00023139"/>
    </source>
</evidence>
<dbReference type="SUPFAM" id="SSF81321">
    <property type="entry name" value="Family A G protein-coupled receptor-like"/>
    <property type="match status" value="1"/>
</dbReference>
<evidence type="ECO:0000256" key="6">
    <source>
        <dbReference type="ARBA" id="ARBA00023040"/>
    </source>
</evidence>
<keyword evidence="10 14" id="KW-0675">Receptor</keyword>
<dbReference type="PANTHER" id="PTHR24235">
    <property type="entry name" value="NEUROPEPTIDE Y RECEPTOR"/>
    <property type="match status" value="1"/>
</dbReference>
<dbReference type="GO" id="GO:0042923">
    <property type="term" value="F:neuropeptide binding"/>
    <property type="evidence" value="ECO:0007669"/>
    <property type="project" value="TreeGrafter"/>
</dbReference>
<dbReference type="PROSITE" id="PS50262">
    <property type="entry name" value="G_PROTEIN_RECEP_F1_2"/>
    <property type="match status" value="1"/>
</dbReference>
<dbReference type="EMBL" id="AF340022">
    <property type="protein sequence ID" value="AAL66410.2"/>
    <property type="molecule type" value="Genomic_DNA"/>
</dbReference>
<dbReference type="Gene3D" id="1.20.1070.10">
    <property type="entry name" value="Rhodopsin 7-helix transmembrane proteins"/>
    <property type="match status" value="1"/>
</dbReference>
<dbReference type="Pfam" id="PF00001">
    <property type="entry name" value="7tm_1"/>
    <property type="match status" value="1"/>
</dbReference>
<evidence type="ECO:0000259" key="16">
    <source>
        <dbReference type="PROSITE" id="PS50262"/>
    </source>
</evidence>
<dbReference type="InterPro" id="IPR000611">
    <property type="entry name" value="NPY_rcpt"/>
</dbReference>
<evidence type="ECO:0000313" key="17">
    <source>
        <dbReference type="EMBL" id="AAL66410.2"/>
    </source>
</evidence>
<dbReference type="PRINTS" id="PR01015">
    <property type="entry name" value="NRPEPTIDEY4R"/>
</dbReference>
<feature type="transmembrane region" description="Helical" evidence="15">
    <location>
        <begin position="102"/>
        <end position="123"/>
    </location>
</feature>
<dbReference type="InterPro" id="IPR001933">
    <property type="entry name" value="NPY4_rcpt"/>
</dbReference>
<dbReference type="AlphaFoldDB" id="Q8UVW7"/>
<dbReference type="InterPro" id="IPR017452">
    <property type="entry name" value="GPCR_Rhodpsn_7TM"/>
</dbReference>
<keyword evidence="5 15" id="KW-1133">Transmembrane helix</keyword>
<evidence type="ECO:0000256" key="7">
    <source>
        <dbReference type="ARBA" id="ARBA00023136"/>
    </source>
</evidence>
<keyword evidence="7 15" id="KW-0472">Membrane</keyword>
<accession>Q8UVW7</accession>
<feature type="domain" description="G-protein coupled receptors family 1 profile" evidence="16">
    <location>
        <begin position="44"/>
        <end position="312"/>
    </location>
</feature>
<evidence type="ECO:0000256" key="12">
    <source>
        <dbReference type="ARBA" id="ARBA00023224"/>
    </source>
</evidence>
<keyword evidence="6 14" id="KW-0297">G-protein coupled receptor</keyword>
<dbReference type="CDD" id="cd15397">
    <property type="entry name" value="7tmA_NPY4R"/>
    <property type="match status" value="1"/>
</dbReference>
<feature type="transmembrane region" description="Helical" evidence="15">
    <location>
        <begin position="65"/>
        <end position="90"/>
    </location>
</feature>